<reference evidence="2 3" key="2">
    <citation type="journal article" date="2014" name="FEMS Microbiol. Lett.">
        <title>Draft genomic DNA sequence of the facultatively methylotrophic bacterium Acidomonas methanolica type strain MB58.</title>
        <authorList>
            <person name="Higashiura N."/>
            <person name="Hadano H."/>
            <person name="Hirakawa H."/>
            <person name="Matsutani M."/>
            <person name="Takabe S."/>
            <person name="Matsushita K."/>
            <person name="Azuma Y."/>
        </authorList>
    </citation>
    <scope>NUCLEOTIDE SEQUENCE [LARGE SCALE GENOMIC DNA]</scope>
    <source>
        <strain evidence="2 3">MB58</strain>
    </source>
</reference>
<protein>
    <submittedName>
        <fullName evidence="2">Uncharacterized protein</fullName>
    </submittedName>
</protein>
<organism evidence="2 3">
    <name type="scientific">Acidomonas methanolica NBRC 104435</name>
    <dbReference type="NCBI Taxonomy" id="1231351"/>
    <lineage>
        <taxon>Bacteria</taxon>
        <taxon>Pseudomonadati</taxon>
        <taxon>Pseudomonadota</taxon>
        <taxon>Alphaproteobacteria</taxon>
        <taxon>Acetobacterales</taxon>
        <taxon>Acetobacteraceae</taxon>
        <taxon>Acidomonas</taxon>
    </lineage>
</organism>
<keyword evidence="3" id="KW-1185">Reference proteome</keyword>
<dbReference type="AlphaFoldDB" id="A0A023D1B2"/>
<feature type="compositionally biased region" description="Basic and acidic residues" evidence="1">
    <location>
        <begin position="22"/>
        <end position="40"/>
    </location>
</feature>
<accession>A0A023D1B2</accession>
<dbReference type="EMBL" id="BAND01000011">
    <property type="protein sequence ID" value="GAJ27922.1"/>
    <property type="molecule type" value="Genomic_DNA"/>
</dbReference>
<gene>
    <name evidence="2" type="ORF">Amme_011_022</name>
</gene>
<feature type="region of interest" description="Disordered" evidence="1">
    <location>
        <begin position="1"/>
        <end position="52"/>
    </location>
</feature>
<dbReference type="Proteomes" id="UP000019760">
    <property type="component" value="Unassembled WGS sequence"/>
</dbReference>
<evidence type="ECO:0000256" key="1">
    <source>
        <dbReference type="SAM" id="MobiDB-lite"/>
    </source>
</evidence>
<evidence type="ECO:0000313" key="2">
    <source>
        <dbReference type="EMBL" id="GAJ27922.1"/>
    </source>
</evidence>
<name>A0A023D1B2_ACIMT</name>
<reference evidence="3" key="1">
    <citation type="journal article" date="2014" name="FEMS Microbiol. Lett.">
        <title>Draft Genomic DNA Sequence of the Facultatively Methylotrophic Bacterium Acidomonas methanolica type strain MB58.</title>
        <authorList>
            <person name="Higashiura N."/>
            <person name="Hadano H."/>
            <person name="Hirakawa H."/>
            <person name="Matsutani M."/>
            <person name="Takabe S."/>
            <person name="Matsushita K."/>
            <person name="Azuma Y."/>
        </authorList>
    </citation>
    <scope>NUCLEOTIDE SEQUENCE [LARGE SCALE GENOMIC DNA]</scope>
    <source>
        <strain evidence="3">MB58</strain>
    </source>
</reference>
<evidence type="ECO:0000313" key="3">
    <source>
        <dbReference type="Proteomes" id="UP000019760"/>
    </source>
</evidence>
<sequence>MSGGGVLISARVTGDGGTGEDDERHAEGEKGQDDVHHDETVPISRESMTGSRTPSVFIWRDIALL</sequence>
<proteinExistence type="predicted"/>
<comment type="caution">
    <text evidence="2">The sequence shown here is derived from an EMBL/GenBank/DDBJ whole genome shotgun (WGS) entry which is preliminary data.</text>
</comment>